<proteinExistence type="predicted"/>
<dbReference type="InterPro" id="IPR036388">
    <property type="entry name" value="WH-like_DNA-bd_sf"/>
</dbReference>
<dbReference type="InterPro" id="IPR011990">
    <property type="entry name" value="TPR-like_helical_dom_sf"/>
</dbReference>
<dbReference type="Pfam" id="PF03704">
    <property type="entry name" value="BTAD"/>
    <property type="match status" value="1"/>
</dbReference>
<dbReference type="GO" id="GO:0003677">
    <property type="term" value="F:DNA binding"/>
    <property type="evidence" value="ECO:0007669"/>
    <property type="project" value="UniProtKB-KW"/>
</dbReference>
<comment type="caution">
    <text evidence="2">The sequence shown here is derived from an EMBL/GenBank/DDBJ whole genome shotgun (WGS) entry which is preliminary data.</text>
</comment>
<dbReference type="InterPro" id="IPR005158">
    <property type="entry name" value="BTAD"/>
</dbReference>
<reference evidence="2 3" key="1">
    <citation type="submission" date="2020-07" db="EMBL/GenBank/DDBJ databases">
        <title>Sequencing the genomes of 1000 actinobacteria strains.</title>
        <authorList>
            <person name="Klenk H.-P."/>
        </authorList>
    </citation>
    <scope>NUCLEOTIDE SEQUENCE [LARGE SCALE GENOMIC DNA]</scope>
    <source>
        <strain evidence="2 3">DSM 45772</strain>
    </source>
</reference>
<dbReference type="Proteomes" id="UP000535890">
    <property type="component" value="Unassembled WGS sequence"/>
</dbReference>
<accession>A0A7Y9E275</accession>
<evidence type="ECO:0000259" key="1">
    <source>
        <dbReference type="SMART" id="SM01043"/>
    </source>
</evidence>
<dbReference type="AlphaFoldDB" id="A0A7Y9E275"/>
<dbReference type="InterPro" id="IPR016032">
    <property type="entry name" value="Sig_transdc_resp-reg_C-effctor"/>
</dbReference>
<dbReference type="EMBL" id="JACCBN010000001">
    <property type="protein sequence ID" value="NYD39660.1"/>
    <property type="molecule type" value="Genomic_DNA"/>
</dbReference>
<keyword evidence="3" id="KW-1185">Reference proteome</keyword>
<evidence type="ECO:0000313" key="3">
    <source>
        <dbReference type="Proteomes" id="UP000535890"/>
    </source>
</evidence>
<gene>
    <name evidence="2" type="ORF">BJ983_005762</name>
</gene>
<dbReference type="GO" id="GO:0006355">
    <property type="term" value="P:regulation of DNA-templated transcription"/>
    <property type="evidence" value="ECO:0007669"/>
    <property type="project" value="InterPro"/>
</dbReference>
<feature type="domain" description="Bacterial transcriptional activator" evidence="1">
    <location>
        <begin position="94"/>
        <end position="221"/>
    </location>
</feature>
<evidence type="ECO:0000313" key="2">
    <source>
        <dbReference type="EMBL" id="NYD39660.1"/>
    </source>
</evidence>
<dbReference type="SUPFAM" id="SSF46894">
    <property type="entry name" value="C-terminal effector domain of the bipartite response regulators"/>
    <property type="match status" value="1"/>
</dbReference>
<dbReference type="Gene3D" id="1.10.10.10">
    <property type="entry name" value="Winged helix-like DNA-binding domain superfamily/Winged helix DNA-binding domain"/>
    <property type="match status" value="1"/>
</dbReference>
<dbReference type="RefSeq" id="WP_179796950.1">
    <property type="nucleotide sequence ID" value="NZ_BAABHP010000032.1"/>
</dbReference>
<keyword evidence="2" id="KW-0238">DNA-binding</keyword>
<dbReference type="Gene3D" id="1.25.40.10">
    <property type="entry name" value="Tetratricopeptide repeat domain"/>
    <property type="match status" value="1"/>
</dbReference>
<dbReference type="SUPFAM" id="SSF48452">
    <property type="entry name" value="TPR-like"/>
    <property type="match status" value="1"/>
</dbReference>
<name>A0A7Y9E275_9PSEU</name>
<dbReference type="InterPro" id="IPR051677">
    <property type="entry name" value="AfsR-DnrI-RedD_regulator"/>
</dbReference>
<organism evidence="2 3">
    <name type="scientific">Actinomycetospora corticicola</name>
    <dbReference type="NCBI Taxonomy" id="663602"/>
    <lineage>
        <taxon>Bacteria</taxon>
        <taxon>Bacillati</taxon>
        <taxon>Actinomycetota</taxon>
        <taxon>Actinomycetes</taxon>
        <taxon>Pseudonocardiales</taxon>
        <taxon>Pseudonocardiaceae</taxon>
        <taxon>Actinomycetospora</taxon>
    </lineage>
</organism>
<protein>
    <submittedName>
        <fullName evidence="2">DNA-binding SARP family transcriptional activator</fullName>
    </submittedName>
</protein>
<dbReference type="SMART" id="SM01043">
    <property type="entry name" value="BTAD"/>
    <property type="match status" value="1"/>
</dbReference>
<sequence length="246" mass="27804">MCAVQLTVIGRFTCREDERPLLLAPRAERLMAFLSLARRSVRREELTAALWGDHREDRAAGNLRSTLWRLRRVAEQPLAEAADGYVSIAPHVRIDLWDLEAGPATDAEHRLLAGDLLPGWDDPWVDSERERFRQLRLHALEDLCATHRRSGRFADALRLGLVAVACDPLRETAQREVIEVHLDEGNVVEALRQYDGYRRLLHSELDLAPSPALRRVIDEHLDGVVDDPSFRRAVPSVTRAARGHAG</sequence>
<dbReference type="PANTHER" id="PTHR35807">
    <property type="entry name" value="TRANSCRIPTIONAL REGULATOR REDD-RELATED"/>
    <property type="match status" value="1"/>
</dbReference>